<comment type="subcellular location">
    <subcellularLocation>
        <location evidence="8">Cytoplasm</location>
    </subcellularLocation>
</comment>
<keyword evidence="6 8" id="KW-0378">Hydrolase</keyword>
<evidence type="ECO:0000256" key="8">
    <source>
        <dbReference type="HAMAP-Rule" id="MF_00181"/>
    </source>
</evidence>
<feature type="binding site" evidence="8">
    <location>
        <position position="267"/>
    </location>
    <ligand>
        <name>Mn(2+)</name>
        <dbReference type="ChEBI" id="CHEBI:29035"/>
        <label>2</label>
    </ligand>
</feature>
<gene>
    <name evidence="8" type="primary">pepA</name>
    <name evidence="10" type="ORF">ACFPTN_02955</name>
</gene>
<dbReference type="Gene3D" id="3.40.630.10">
    <property type="entry name" value="Zn peptidases"/>
    <property type="match status" value="1"/>
</dbReference>
<comment type="caution">
    <text evidence="10">The sequence shown here is derived from an EMBL/GenBank/DDBJ whole genome shotgun (WGS) entry which is preliminary data.</text>
</comment>
<dbReference type="NCBIfam" id="NF002074">
    <property type="entry name" value="PRK00913.1-4"/>
    <property type="match status" value="1"/>
</dbReference>
<keyword evidence="7 8" id="KW-0464">Manganese</keyword>
<dbReference type="EC" id="3.4.11.1" evidence="8"/>
<evidence type="ECO:0000313" key="10">
    <source>
        <dbReference type="EMBL" id="MFC5768321.1"/>
    </source>
</evidence>
<dbReference type="EMBL" id="JBHSOG010000008">
    <property type="protein sequence ID" value="MFC5768321.1"/>
    <property type="molecule type" value="Genomic_DNA"/>
</dbReference>
<comment type="catalytic activity">
    <reaction evidence="2 8">
        <text>Release of an N-terminal amino acid, preferentially leucine, but not glutamic or aspartic acids.</text>
        <dbReference type="EC" id="3.4.11.10"/>
    </reaction>
</comment>
<name>A0ABW1AME3_9RHOO</name>
<dbReference type="Gene3D" id="3.40.220.10">
    <property type="entry name" value="Leucine Aminopeptidase, subunit E, domain 1"/>
    <property type="match status" value="1"/>
</dbReference>
<feature type="binding site" evidence="8">
    <location>
        <position position="272"/>
    </location>
    <ligand>
        <name>Mn(2+)</name>
        <dbReference type="ChEBI" id="CHEBI:29035"/>
        <label>2</label>
    </ligand>
</feature>
<keyword evidence="8" id="KW-0963">Cytoplasm</keyword>
<keyword evidence="5 8" id="KW-0645">Protease</keyword>
<evidence type="ECO:0000256" key="2">
    <source>
        <dbReference type="ARBA" id="ARBA00000967"/>
    </source>
</evidence>
<evidence type="ECO:0000256" key="1">
    <source>
        <dbReference type="ARBA" id="ARBA00000135"/>
    </source>
</evidence>
<keyword evidence="8" id="KW-0479">Metal-binding</keyword>
<accession>A0ABW1AME3</accession>
<dbReference type="InterPro" id="IPR023042">
    <property type="entry name" value="Peptidase_M17_leu_NH2_pept"/>
</dbReference>
<organism evidence="10 11">
    <name type="scientific">Thauera sinica</name>
    <dbReference type="NCBI Taxonomy" id="2665146"/>
    <lineage>
        <taxon>Bacteria</taxon>
        <taxon>Pseudomonadati</taxon>
        <taxon>Pseudomonadota</taxon>
        <taxon>Betaproteobacteria</taxon>
        <taxon>Rhodocyclales</taxon>
        <taxon>Zoogloeaceae</taxon>
        <taxon>Thauera</taxon>
    </lineage>
</organism>
<dbReference type="EC" id="3.4.11.10" evidence="8"/>
<proteinExistence type="inferred from homology"/>
<evidence type="ECO:0000256" key="7">
    <source>
        <dbReference type="ARBA" id="ARBA00023211"/>
    </source>
</evidence>
<evidence type="ECO:0000259" key="9">
    <source>
        <dbReference type="PROSITE" id="PS00631"/>
    </source>
</evidence>
<sequence length="499" mass="52146">MEFTIKTAAPEKFRAGILVAGAFADGTLPAATAALDKAADGRIAALLKRGDLEEKAGSTLLLPELPGVAAERVLLVGLGKHDDFGDKAYRDALAAAAKALSGGAARDAGVLLADVDVLARAPEWRLQQAARILADGAYRFDALKSGKEAKKERGAKKFTLVIAGKVSATLETAMTRGQAVAEGMALAKDLGNLPGNVCTPTHLAETARALGKQFKFDVDVLDREDIEKLGMGSFLSVARGTHEPPKFIVMHYKGGKGKTKPVVLVGKGITFDTGGISLKPGAEMDEMKFDMCGAASVLGTFKAIARMGLPINVVGLIAATENMPGGRATKPGDVVTSMSGQTIEVLNTDAEGRLILCDALTYAERFKPACVVDIATLTGACVVALGKIPSGLLANDDELAAELLGRGTDSGDRAWQLPLWDEYQDLLKSNFADMGNIGGRYAGTITAACFLARFTKAYKWAHLDIAGTAWVSGDAKGATGRPVPLLSEFLIGRADAKGS</sequence>
<dbReference type="Pfam" id="PF00883">
    <property type="entry name" value="Peptidase_M17"/>
    <property type="match status" value="1"/>
</dbReference>
<evidence type="ECO:0000256" key="3">
    <source>
        <dbReference type="ARBA" id="ARBA00009528"/>
    </source>
</evidence>
<reference evidence="11" key="1">
    <citation type="journal article" date="2019" name="Int. J. Syst. Evol. Microbiol.">
        <title>The Global Catalogue of Microorganisms (GCM) 10K type strain sequencing project: providing services to taxonomists for standard genome sequencing and annotation.</title>
        <authorList>
            <consortium name="The Broad Institute Genomics Platform"/>
            <consortium name="The Broad Institute Genome Sequencing Center for Infectious Disease"/>
            <person name="Wu L."/>
            <person name="Ma J."/>
        </authorList>
    </citation>
    <scope>NUCLEOTIDE SEQUENCE [LARGE SCALE GENOMIC DNA]</scope>
    <source>
        <strain evidence="11">SHR3</strain>
    </source>
</reference>
<feature type="binding site" evidence="8">
    <location>
        <position position="290"/>
    </location>
    <ligand>
        <name>Mn(2+)</name>
        <dbReference type="ChEBI" id="CHEBI:29035"/>
        <label>2</label>
    </ligand>
</feature>
<feature type="active site" evidence="8">
    <location>
        <position position="353"/>
    </location>
</feature>
<feature type="binding site" evidence="8">
    <location>
        <position position="349"/>
    </location>
    <ligand>
        <name>Mn(2+)</name>
        <dbReference type="ChEBI" id="CHEBI:29035"/>
        <label>1</label>
    </ligand>
</feature>
<evidence type="ECO:0000256" key="6">
    <source>
        <dbReference type="ARBA" id="ARBA00022801"/>
    </source>
</evidence>
<feature type="binding site" evidence="8">
    <location>
        <position position="351"/>
    </location>
    <ligand>
        <name>Mn(2+)</name>
        <dbReference type="ChEBI" id="CHEBI:29035"/>
        <label>2</label>
    </ligand>
</feature>
<dbReference type="InterPro" id="IPR000819">
    <property type="entry name" value="Peptidase_M17_C"/>
</dbReference>
<evidence type="ECO:0000256" key="5">
    <source>
        <dbReference type="ARBA" id="ARBA00022670"/>
    </source>
</evidence>
<dbReference type="InterPro" id="IPR043472">
    <property type="entry name" value="Macro_dom-like"/>
</dbReference>
<dbReference type="PRINTS" id="PR00481">
    <property type="entry name" value="LAMNOPPTDASE"/>
</dbReference>
<dbReference type="PROSITE" id="PS00631">
    <property type="entry name" value="CYTOSOL_AP"/>
    <property type="match status" value="1"/>
</dbReference>
<dbReference type="NCBIfam" id="NF002073">
    <property type="entry name" value="PRK00913.1-2"/>
    <property type="match status" value="1"/>
</dbReference>
<comment type="cofactor">
    <cofactor evidence="8">
        <name>Mn(2+)</name>
        <dbReference type="ChEBI" id="CHEBI:29035"/>
    </cofactor>
    <text evidence="8">Binds 2 manganese ions per subunit.</text>
</comment>
<dbReference type="Pfam" id="PF02789">
    <property type="entry name" value="Peptidase_M17_N"/>
    <property type="match status" value="1"/>
</dbReference>
<comment type="function">
    <text evidence="8">Presumably involved in the processing and regular turnover of intracellular proteins. Catalyzes the removal of unsubstituted N-terminal amino acids from various peptides.</text>
</comment>
<dbReference type="PANTHER" id="PTHR11963">
    <property type="entry name" value="LEUCINE AMINOPEPTIDASE-RELATED"/>
    <property type="match status" value="1"/>
</dbReference>
<dbReference type="SUPFAM" id="SSF52949">
    <property type="entry name" value="Macro domain-like"/>
    <property type="match status" value="1"/>
</dbReference>
<dbReference type="InterPro" id="IPR008283">
    <property type="entry name" value="Peptidase_M17_N"/>
</dbReference>
<comment type="catalytic activity">
    <reaction evidence="1 8">
        <text>Release of an N-terminal amino acid, Xaa-|-Yaa-, in which Xaa is preferably Leu, but may be other amino acids including Pro although not Arg or Lys, and Yaa may be Pro. Amino acid amides and methyl esters are also readily hydrolyzed, but rates on arylamides are exceedingly low.</text>
        <dbReference type="EC" id="3.4.11.1"/>
    </reaction>
</comment>
<dbReference type="NCBIfam" id="NF002077">
    <property type="entry name" value="PRK00913.2-4"/>
    <property type="match status" value="1"/>
</dbReference>
<dbReference type="RefSeq" id="WP_096445652.1">
    <property type="nucleotide sequence ID" value="NZ_JBHSOG010000008.1"/>
</dbReference>
<dbReference type="GO" id="GO:0004177">
    <property type="term" value="F:aminopeptidase activity"/>
    <property type="evidence" value="ECO:0007669"/>
    <property type="project" value="UniProtKB-KW"/>
</dbReference>
<keyword evidence="4 8" id="KW-0031">Aminopeptidase</keyword>
<comment type="similarity">
    <text evidence="3 8">Belongs to the peptidase M17 family.</text>
</comment>
<dbReference type="SUPFAM" id="SSF53187">
    <property type="entry name" value="Zn-dependent exopeptidases"/>
    <property type="match status" value="1"/>
</dbReference>
<feature type="binding site" evidence="8">
    <location>
        <position position="351"/>
    </location>
    <ligand>
        <name>Mn(2+)</name>
        <dbReference type="ChEBI" id="CHEBI:29035"/>
        <label>1</label>
    </ligand>
</feature>
<dbReference type="HAMAP" id="MF_00181">
    <property type="entry name" value="Cytosol_peptidase_M17"/>
    <property type="match status" value="1"/>
</dbReference>
<protein>
    <recommendedName>
        <fullName evidence="8">Probable cytosol aminopeptidase</fullName>
        <ecNumber evidence="8">3.4.11.1</ecNumber>
    </recommendedName>
    <alternativeName>
        <fullName evidence="8">Leucine aminopeptidase</fullName>
        <shortName evidence="8">LAP</shortName>
        <ecNumber evidence="8">3.4.11.10</ecNumber>
    </alternativeName>
    <alternativeName>
        <fullName evidence="8">Leucyl aminopeptidase</fullName>
    </alternativeName>
</protein>
<dbReference type="InterPro" id="IPR011356">
    <property type="entry name" value="Leucine_aapep/pepB"/>
</dbReference>
<dbReference type="CDD" id="cd00433">
    <property type="entry name" value="Peptidase_M17"/>
    <property type="match status" value="1"/>
</dbReference>
<dbReference type="PANTHER" id="PTHR11963:SF23">
    <property type="entry name" value="CYTOSOL AMINOPEPTIDASE"/>
    <property type="match status" value="1"/>
</dbReference>
<feature type="domain" description="Cytosol aminopeptidase" evidence="9">
    <location>
        <begin position="347"/>
        <end position="354"/>
    </location>
</feature>
<dbReference type="NCBIfam" id="NF002083">
    <property type="entry name" value="PRK00913.3-5"/>
    <property type="match status" value="1"/>
</dbReference>
<dbReference type="Proteomes" id="UP001595974">
    <property type="component" value="Unassembled WGS sequence"/>
</dbReference>
<evidence type="ECO:0000256" key="4">
    <source>
        <dbReference type="ARBA" id="ARBA00022438"/>
    </source>
</evidence>
<keyword evidence="11" id="KW-1185">Reference proteome</keyword>
<evidence type="ECO:0000313" key="11">
    <source>
        <dbReference type="Proteomes" id="UP001595974"/>
    </source>
</evidence>
<feature type="binding site" evidence="8">
    <location>
        <position position="272"/>
    </location>
    <ligand>
        <name>Mn(2+)</name>
        <dbReference type="ChEBI" id="CHEBI:29035"/>
        <label>1</label>
    </ligand>
</feature>
<feature type="active site" evidence="8">
    <location>
        <position position="279"/>
    </location>
</feature>